<evidence type="ECO:0000256" key="1">
    <source>
        <dbReference type="ARBA" id="ARBA00010134"/>
    </source>
</evidence>
<dbReference type="Pfam" id="PF00656">
    <property type="entry name" value="Peptidase_C14"/>
    <property type="match status" value="1"/>
</dbReference>
<evidence type="ECO:0000256" key="6">
    <source>
        <dbReference type="ARBA" id="ARBA00023145"/>
    </source>
</evidence>
<dbReference type="EMBL" id="KK853147">
    <property type="protein sequence ID" value="KDR10709.1"/>
    <property type="molecule type" value="Genomic_DNA"/>
</dbReference>
<dbReference type="FunFam" id="3.40.50.1460:FF:000001">
    <property type="entry name" value="Caspase-3 preproprotein"/>
    <property type="match status" value="1"/>
</dbReference>
<dbReference type="PROSITE" id="PS01121">
    <property type="entry name" value="CASPASE_HIS"/>
    <property type="match status" value="1"/>
</dbReference>
<dbReference type="GO" id="GO:0016322">
    <property type="term" value="P:neuron remodeling"/>
    <property type="evidence" value="ECO:0007669"/>
    <property type="project" value="UniProtKB-ARBA"/>
</dbReference>
<dbReference type="PROSITE" id="PS50207">
    <property type="entry name" value="CASPASE_P10"/>
    <property type="match status" value="1"/>
</dbReference>
<dbReference type="InParanoid" id="A0A067QZY3"/>
<evidence type="ECO:0000313" key="11">
    <source>
        <dbReference type="EMBL" id="KDR10709.1"/>
    </source>
</evidence>
<keyword evidence="12" id="KW-1185">Reference proteome</keyword>
<evidence type="ECO:0000256" key="5">
    <source>
        <dbReference type="ARBA" id="ARBA00022807"/>
    </source>
</evidence>
<dbReference type="PRINTS" id="PR00376">
    <property type="entry name" value="IL1BCENZYME"/>
</dbReference>
<dbReference type="InterPro" id="IPR001309">
    <property type="entry name" value="Pept_C14_p20"/>
</dbReference>
<dbReference type="GO" id="GO:0004197">
    <property type="term" value="F:cysteine-type endopeptidase activity"/>
    <property type="evidence" value="ECO:0007669"/>
    <property type="project" value="InterPro"/>
</dbReference>
<feature type="compositionally biased region" description="Polar residues" evidence="8">
    <location>
        <begin position="136"/>
        <end position="156"/>
    </location>
</feature>
<evidence type="ECO:0000313" key="12">
    <source>
        <dbReference type="Proteomes" id="UP000027135"/>
    </source>
</evidence>
<evidence type="ECO:0000256" key="3">
    <source>
        <dbReference type="ARBA" id="ARBA00022703"/>
    </source>
</evidence>
<protein>
    <submittedName>
        <fullName evidence="11">Caspase-1</fullName>
    </submittedName>
</protein>
<dbReference type="InterPro" id="IPR015917">
    <property type="entry name" value="Pept_C14A"/>
</dbReference>
<dbReference type="PROSITE" id="PS50208">
    <property type="entry name" value="CASPASE_P20"/>
    <property type="match status" value="1"/>
</dbReference>
<dbReference type="GO" id="GO:0045476">
    <property type="term" value="P:nurse cell apoptotic process"/>
    <property type="evidence" value="ECO:0007669"/>
    <property type="project" value="UniProtKB-ARBA"/>
</dbReference>
<keyword evidence="5" id="KW-0788">Thiol protease</keyword>
<dbReference type="GO" id="GO:0045751">
    <property type="term" value="P:negative regulation of Toll signaling pathway"/>
    <property type="evidence" value="ECO:0007669"/>
    <property type="project" value="UniProtKB-ARBA"/>
</dbReference>
<dbReference type="eggNOG" id="KOG3573">
    <property type="taxonomic scope" value="Eukaryota"/>
</dbReference>
<organism evidence="11 12">
    <name type="scientific">Zootermopsis nevadensis</name>
    <name type="common">Dampwood termite</name>
    <dbReference type="NCBI Taxonomy" id="136037"/>
    <lineage>
        <taxon>Eukaryota</taxon>
        <taxon>Metazoa</taxon>
        <taxon>Ecdysozoa</taxon>
        <taxon>Arthropoda</taxon>
        <taxon>Hexapoda</taxon>
        <taxon>Insecta</taxon>
        <taxon>Pterygota</taxon>
        <taxon>Neoptera</taxon>
        <taxon>Polyneoptera</taxon>
        <taxon>Dictyoptera</taxon>
        <taxon>Blattodea</taxon>
        <taxon>Blattoidea</taxon>
        <taxon>Termitoidae</taxon>
        <taxon>Termopsidae</taxon>
        <taxon>Zootermopsis</taxon>
    </lineage>
</organism>
<dbReference type="PANTHER" id="PTHR10454:SF232">
    <property type="entry name" value="AT03047P-RELATED"/>
    <property type="match status" value="1"/>
</dbReference>
<dbReference type="GO" id="GO:1990525">
    <property type="term" value="F:BIR domain binding"/>
    <property type="evidence" value="ECO:0007669"/>
    <property type="project" value="UniProtKB-ARBA"/>
</dbReference>
<dbReference type="SUPFAM" id="SSF52129">
    <property type="entry name" value="Caspase-like"/>
    <property type="match status" value="1"/>
</dbReference>
<reference evidence="11 12" key="1">
    <citation type="journal article" date="2014" name="Nat. Commun.">
        <title>Molecular traces of alternative social organization in a termite genome.</title>
        <authorList>
            <person name="Terrapon N."/>
            <person name="Li C."/>
            <person name="Robertson H.M."/>
            <person name="Ji L."/>
            <person name="Meng X."/>
            <person name="Booth W."/>
            <person name="Chen Z."/>
            <person name="Childers C.P."/>
            <person name="Glastad K.M."/>
            <person name="Gokhale K."/>
            <person name="Gowin J."/>
            <person name="Gronenberg W."/>
            <person name="Hermansen R.A."/>
            <person name="Hu H."/>
            <person name="Hunt B.G."/>
            <person name="Huylmans A.K."/>
            <person name="Khalil S.M."/>
            <person name="Mitchell R.D."/>
            <person name="Munoz-Torres M.C."/>
            <person name="Mustard J.A."/>
            <person name="Pan H."/>
            <person name="Reese J.T."/>
            <person name="Scharf M.E."/>
            <person name="Sun F."/>
            <person name="Vogel H."/>
            <person name="Xiao J."/>
            <person name="Yang W."/>
            <person name="Yang Z."/>
            <person name="Yang Z."/>
            <person name="Zhou J."/>
            <person name="Zhu J."/>
            <person name="Brent C.S."/>
            <person name="Elsik C.G."/>
            <person name="Goodisman M.A."/>
            <person name="Liberles D.A."/>
            <person name="Roe R.M."/>
            <person name="Vargo E.L."/>
            <person name="Vilcinskas A."/>
            <person name="Wang J."/>
            <person name="Bornberg-Bauer E."/>
            <person name="Korb J."/>
            <person name="Zhang G."/>
            <person name="Liebig J."/>
        </authorList>
    </citation>
    <scope>NUCLEOTIDE SEQUENCE [LARGE SCALE GENOMIC DNA]</scope>
    <source>
        <tissue evidence="11">Whole organism</tissue>
    </source>
</reference>
<dbReference type="GO" id="GO:0005737">
    <property type="term" value="C:cytoplasm"/>
    <property type="evidence" value="ECO:0007669"/>
    <property type="project" value="TreeGrafter"/>
</dbReference>
<dbReference type="InterPro" id="IPR011600">
    <property type="entry name" value="Pept_C14_caspase"/>
</dbReference>
<accession>A0A067QZY3</accession>
<dbReference type="InterPro" id="IPR002398">
    <property type="entry name" value="Pept_C14"/>
</dbReference>
<evidence type="ECO:0000256" key="4">
    <source>
        <dbReference type="ARBA" id="ARBA00022801"/>
    </source>
</evidence>
<sequence>MTRNTVWKKSAQKIIHNHLILCPSMLNSWASFQMEIRLIKLAIQPVRQMIDSVSMLTASTPQDDRFSFDVDGVNAGAEEEEGEPVSPIESDPMEVPNILKPRERRVSDVIDSIGDCLPDINATKMVSSPDRGPGTQGPNSPASSGYGSIESGTPKSVVSPDLDISLSSPIKFLKVDVTDALSTATDASPMNQDDGTSSSEPAGAVMPVEKYAEEYNMKHKRRGKAVIFSHDKFADKSVPSRDGSHADIHSLEITYKALGFEVTTYDNLLHTEIRNVINSLAEEDHSDADCVMVTVLTHGQGTNYLHAKDVLYNVDMLWSPFTADSCGTLAGKPKIFIIQACRGDKLDPGVRLKQRSRTETDSISSSYKIPTHADFLIAYSSVEGYYSWRNPDEGTWFIQCLCKELQEQAATRDLLNILTRTSRRVAVDHESYNDKVPWQHQQKQVPSFNSMLIRDLYFRPKI</sequence>
<keyword evidence="6" id="KW-0865">Zymogen</keyword>
<dbReference type="AlphaFoldDB" id="A0A067QZY3"/>
<dbReference type="CDD" id="cd00032">
    <property type="entry name" value="CASc"/>
    <property type="match status" value="1"/>
</dbReference>
<dbReference type="InterPro" id="IPR002138">
    <property type="entry name" value="Pept_C14_p10"/>
</dbReference>
<dbReference type="STRING" id="136037.A0A067QZY3"/>
<evidence type="ECO:0000256" key="7">
    <source>
        <dbReference type="RuleBase" id="RU003971"/>
    </source>
</evidence>
<proteinExistence type="inferred from homology"/>
<evidence type="ECO:0000256" key="2">
    <source>
        <dbReference type="ARBA" id="ARBA00022670"/>
    </source>
</evidence>
<gene>
    <name evidence="11" type="ORF">L798_15506</name>
</gene>
<dbReference type="OMA" id="GSHADIH"/>
<evidence type="ECO:0000259" key="9">
    <source>
        <dbReference type="PROSITE" id="PS50207"/>
    </source>
</evidence>
<dbReference type="InterPro" id="IPR029030">
    <property type="entry name" value="Caspase-like_dom_sf"/>
</dbReference>
<dbReference type="GO" id="GO:0043525">
    <property type="term" value="P:positive regulation of neuron apoptotic process"/>
    <property type="evidence" value="ECO:0007669"/>
    <property type="project" value="TreeGrafter"/>
</dbReference>
<dbReference type="GO" id="GO:0006508">
    <property type="term" value="P:proteolysis"/>
    <property type="evidence" value="ECO:0007669"/>
    <property type="project" value="UniProtKB-KW"/>
</dbReference>
<feature type="region of interest" description="Disordered" evidence="8">
    <location>
        <begin position="120"/>
        <end position="160"/>
    </location>
</feature>
<keyword evidence="4" id="KW-0378">Hydrolase</keyword>
<feature type="domain" description="Caspase family p10" evidence="9">
    <location>
        <begin position="365"/>
        <end position="460"/>
    </location>
</feature>
<keyword evidence="2" id="KW-0645">Protease</keyword>
<evidence type="ECO:0000256" key="8">
    <source>
        <dbReference type="SAM" id="MobiDB-lite"/>
    </source>
</evidence>
<evidence type="ECO:0000259" key="10">
    <source>
        <dbReference type="PROSITE" id="PS50208"/>
    </source>
</evidence>
<dbReference type="Gene3D" id="3.40.50.1460">
    <property type="match status" value="1"/>
</dbReference>
<dbReference type="InterPro" id="IPR033139">
    <property type="entry name" value="Caspase_cys_AS"/>
</dbReference>
<dbReference type="Proteomes" id="UP000027135">
    <property type="component" value="Unassembled WGS sequence"/>
</dbReference>
<feature type="domain" description="Caspase family p20" evidence="10">
    <location>
        <begin position="221"/>
        <end position="345"/>
    </location>
</feature>
<name>A0A067QZY3_ZOONE</name>
<comment type="similarity">
    <text evidence="1 7">Belongs to the peptidase C14A family.</text>
</comment>
<dbReference type="PANTHER" id="PTHR10454">
    <property type="entry name" value="CASPASE"/>
    <property type="match status" value="1"/>
</dbReference>
<dbReference type="InterPro" id="IPR016129">
    <property type="entry name" value="Caspase_his_AS"/>
</dbReference>
<dbReference type="PROSITE" id="PS01122">
    <property type="entry name" value="CASPASE_CYS"/>
    <property type="match status" value="1"/>
</dbReference>
<keyword evidence="3" id="KW-0053">Apoptosis</keyword>
<dbReference type="SMART" id="SM00115">
    <property type="entry name" value="CASc"/>
    <property type="match status" value="1"/>
</dbReference>